<reference evidence="2 3" key="1">
    <citation type="submission" date="2020-08" db="EMBL/GenBank/DDBJ databases">
        <title>Genomic Encyclopedia of Type Strains, Phase III (KMG-III): the genomes of soil and plant-associated and newly described type strains.</title>
        <authorList>
            <person name="Whitman W."/>
        </authorList>
    </citation>
    <scope>NUCLEOTIDE SEQUENCE [LARGE SCALE GENOMIC DNA]</scope>
    <source>
        <strain evidence="2 3">CECT 8693</strain>
    </source>
</reference>
<gene>
    <name evidence="2" type="ORF">FHR92_000562</name>
</gene>
<sequence>MHEYVLSNGEAVRLKKYIELKHKDLEAEQRLAIWSDAAHRIIEGRLPSFPDEVKKRLRAELLNKGRDTLVIHQDDALRECIALDLDQEELMVPLTVWVSNRAAVPVEENVLRDTLHKWSQHPSAAVSLTALADELTQVLEASEIPPDLVETVTSEEAAVTAEITAAAETADIFAPQERIGWFTFNLRTALSISIGCIAAAAVLMFAIFYPHEQEEAITMEEFHPAALEMAQLRIRERAMLRFVDGIPAELRYVDVNKNRLQAFLQERNSMLADDPYFSSIIESGKLYDIHPLLLFAITGQEQSFVPKSHKDAKKIANNPFNVFGSWESYNSSIEASSNIAAKTVKNISNRRPGASHPIQWLNQTYAEDPNWWIGVTWFFNTMLQEIEGTSFEWVE</sequence>
<comment type="caution">
    <text evidence="2">The sequence shown here is derived from an EMBL/GenBank/DDBJ whole genome shotgun (WGS) entry which is preliminary data.</text>
</comment>
<feature type="transmembrane region" description="Helical" evidence="1">
    <location>
        <begin position="188"/>
        <end position="209"/>
    </location>
</feature>
<keyword evidence="1" id="KW-0812">Transmembrane</keyword>
<dbReference type="RefSeq" id="WP_182534196.1">
    <property type="nucleotide sequence ID" value="NZ_JACJIP010000002.1"/>
</dbReference>
<dbReference type="AlphaFoldDB" id="A0A7W3XQ36"/>
<evidence type="ECO:0000313" key="2">
    <source>
        <dbReference type="EMBL" id="MBA9084108.1"/>
    </source>
</evidence>
<evidence type="ECO:0000256" key="1">
    <source>
        <dbReference type="SAM" id="Phobius"/>
    </source>
</evidence>
<name>A0A7W3XQ36_9BACL</name>
<keyword evidence="1" id="KW-1133">Transmembrane helix</keyword>
<protein>
    <submittedName>
        <fullName evidence="2">Uncharacterized protein</fullName>
    </submittedName>
</protein>
<proteinExistence type="predicted"/>
<keyword evidence="3" id="KW-1185">Reference proteome</keyword>
<evidence type="ECO:0000313" key="3">
    <source>
        <dbReference type="Proteomes" id="UP000567067"/>
    </source>
</evidence>
<dbReference type="EMBL" id="JACJIP010000002">
    <property type="protein sequence ID" value="MBA9084108.1"/>
    <property type="molecule type" value="Genomic_DNA"/>
</dbReference>
<organism evidence="2 3">
    <name type="scientific">Fontibacillus solani</name>
    <dbReference type="NCBI Taxonomy" id="1572857"/>
    <lineage>
        <taxon>Bacteria</taxon>
        <taxon>Bacillati</taxon>
        <taxon>Bacillota</taxon>
        <taxon>Bacilli</taxon>
        <taxon>Bacillales</taxon>
        <taxon>Paenibacillaceae</taxon>
        <taxon>Fontibacillus</taxon>
    </lineage>
</organism>
<accession>A0A7W3XQ36</accession>
<dbReference type="Proteomes" id="UP000567067">
    <property type="component" value="Unassembled WGS sequence"/>
</dbReference>
<keyword evidence="1" id="KW-0472">Membrane</keyword>